<evidence type="ECO:0000256" key="2">
    <source>
        <dbReference type="ARBA" id="ARBA00023136"/>
    </source>
</evidence>
<feature type="non-terminal residue" evidence="5">
    <location>
        <position position="1"/>
    </location>
</feature>
<keyword evidence="6" id="KW-1185">Reference proteome</keyword>
<dbReference type="OrthoDB" id="5843397at2759"/>
<dbReference type="InterPro" id="IPR003598">
    <property type="entry name" value="Ig_sub2"/>
</dbReference>
<dbReference type="VEuPathDB" id="VectorBase:LDEU003928"/>
<dbReference type="AlphaFoldDB" id="A0A443SKT9"/>
<comment type="caution">
    <text evidence="5">The sequence shown here is derived from an EMBL/GenBank/DDBJ whole genome shotgun (WGS) entry which is preliminary data.</text>
</comment>
<organism evidence="5 6">
    <name type="scientific">Leptotrombidium deliense</name>
    <dbReference type="NCBI Taxonomy" id="299467"/>
    <lineage>
        <taxon>Eukaryota</taxon>
        <taxon>Metazoa</taxon>
        <taxon>Ecdysozoa</taxon>
        <taxon>Arthropoda</taxon>
        <taxon>Chelicerata</taxon>
        <taxon>Arachnida</taxon>
        <taxon>Acari</taxon>
        <taxon>Acariformes</taxon>
        <taxon>Trombidiformes</taxon>
        <taxon>Prostigmata</taxon>
        <taxon>Anystina</taxon>
        <taxon>Parasitengona</taxon>
        <taxon>Trombiculoidea</taxon>
        <taxon>Trombiculidae</taxon>
        <taxon>Leptotrombidium</taxon>
    </lineage>
</organism>
<dbReference type="InterPro" id="IPR003599">
    <property type="entry name" value="Ig_sub"/>
</dbReference>
<evidence type="ECO:0000313" key="6">
    <source>
        <dbReference type="Proteomes" id="UP000288716"/>
    </source>
</evidence>
<sequence length="342" mass="39198">TVLYEKIASERDECVRFWGERKADWLHCEIRKPQPSITWWTSDDLLLDESFFLAANGYSRNELHLNNLNRSSLMLELICRASNTNITVPLEATIFIDLNCKNLESFRSDTYIYKNTFFSMHFNRNAFSFLFTFYAISLKYNHYFCELPHSVKPLDVKIVAPQKKVSSGVRANFECRSSGSRPRPLVNWWIGSIKMTDVHESISKDGNITSSVLSFVPSVEDNGKHISCRIENPAIDASAIEDNVPQLNLALGPNINGDFVREGSDVYLECHIQANPWVYEVSWLFEGIQLTNDVTKGIIIANQSLVLQKVRRHLRGTYECYAINEEGRGASNTLFLRVQCKY</sequence>
<dbReference type="SUPFAM" id="SSF48726">
    <property type="entry name" value="Immunoglobulin"/>
    <property type="match status" value="2"/>
</dbReference>
<keyword evidence="3" id="KW-1015">Disulfide bond</keyword>
<reference evidence="5 6" key="1">
    <citation type="journal article" date="2018" name="Gigascience">
        <title>Genomes of trombidid mites reveal novel predicted allergens and laterally-transferred genes associated with secondary metabolism.</title>
        <authorList>
            <person name="Dong X."/>
            <person name="Chaisiri K."/>
            <person name="Xia D."/>
            <person name="Armstrong S.D."/>
            <person name="Fang Y."/>
            <person name="Donnelly M.J."/>
            <person name="Kadowaki T."/>
            <person name="McGarry J.W."/>
            <person name="Darby A.C."/>
            <person name="Makepeace B.L."/>
        </authorList>
    </citation>
    <scope>NUCLEOTIDE SEQUENCE [LARGE SCALE GENOMIC DNA]</scope>
    <source>
        <strain evidence="5">UoL-UT</strain>
    </source>
</reference>
<dbReference type="Pfam" id="PF08205">
    <property type="entry name" value="C2-set_2"/>
    <property type="match status" value="1"/>
</dbReference>
<feature type="domain" description="Ig-like" evidence="4">
    <location>
        <begin position="245"/>
        <end position="337"/>
    </location>
</feature>
<dbReference type="SMART" id="SM00409">
    <property type="entry name" value="IG"/>
    <property type="match status" value="1"/>
</dbReference>
<evidence type="ECO:0000256" key="3">
    <source>
        <dbReference type="ARBA" id="ARBA00023157"/>
    </source>
</evidence>
<feature type="non-terminal residue" evidence="5">
    <location>
        <position position="342"/>
    </location>
</feature>
<dbReference type="SMART" id="SM00408">
    <property type="entry name" value="IGc2"/>
    <property type="match status" value="1"/>
</dbReference>
<gene>
    <name evidence="5" type="ORF">B4U80_06401</name>
</gene>
<name>A0A443SKT9_9ACAR</name>
<dbReference type="Proteomes" id="UP000288716">
    <property type="component" value="Unassembled WGS sequence"/>
</dbReference>
<evidence type="ECO:0000256" key="1">
    <source>
        <dbReference type="ARBA" id="ARBA00004167"/>
    </source>
</evidence>
<dbReference type="Gene3D" id="2.60.40.10">
    <property type="entry name" value="Immunoglobulins"/>
    <property type="match status" value="2"/>
</dbReference>
<accession>A0A443SKT9</accession>
<dbReference type="STRING" id="299467.A0A443SKT9"/>
<dbReference type="PROSITE" id="PS50835">
    <property type="entry name" value="IG_LIKE"/>
    <property type="match status" value="2"/>
</dbReference>
<evidence type="ECO:0000313" key="5">
    <source>
        <dbReference type="EMBL" id="RWS28112.1"/>
    </source>
</evidence>
<protein>
    <submittedName>
        <fullName evidence="5">Nephrin-like protein</fullName>
    </submittedName>
</protein>
<dbReference type="InterPro" id="IPR013783">
    <property type="entry name" value="Ig-like_fold"/>
</dbReference>
<evidence type="ECO:0000259" key="4">
    <source>
        <dbReference type="PROSITE" id="PS50835"/>
    </source>
</evidence>
<dbReference type="InterPro" id="IPR007110">
    <property type="entry name" value="Ig-like_dom"/>
</dbReference>
<keyword evidence="2" id="KW-0472">Membrane</keyword>
<comment type="subcellular location">
    <subcellularLocation>
        <location evidence="1">Membrane</location>
        <topology evidence="1">Single-pass membrane protein</topology>
    </subcellularLocation>
</comment>
<dbReference type="EMBL" id="NCKV01001577">
    <property type="protein sequence ID" value="RWS28112.1"/>
    <property type="molecule type" value="Genomic_DNA"/>
</dbReference>
<dbReference type="InterPro" id="IPR036179">
    <property type="entry name" value="Ig-like_dom_sf"/>
</dbReference>
<proteinExistence type="predicted"/>
<dbReference type="Pfam" id="PF13927">
    <property type="entry name" value="Ig_3"/>
    <property type="match status" value="1"/>
</dbReference>
<dbReference type="GO" id="GO:0016020">
    <property type="term" value="C:membrane"/>
    <property type="evidence" value="ECO:0007669"/>
    <property type="project" value="UniProtKB-SubCell"/>
</dbReference>
<feature type="domain" description="Ig-like" evidence="4">
    <location>
        <begin position="153"/>
        <end position="241"/>
    </location>
</feature>
<dbReference type="PANTHER" id="PTHR23278">
    <property type="entry name" value="SIDESTEP PROTEIN"/>
    <property type="match status" value="1"/>
</dbReference>
<dbReference type="PANTHER" id="PTHR23278:SF19">
    <property type="entry name" value="OBSCURIN"/>
    <property type="match status" value="1"/>
</dbReference>
<dbReference type="InterPro" id="IPR013162">
    <property type="entry name" value="CD80_C2-set"/>
</dbReference>